<evidence type="ECO:0000256" key="1">
    <source>
        <dbReference type="ARBA" id="ARBA00022722"/>
    </source>
</evidence>
<dbReference type="HAMAP" id="MF_01470">
    <property type="entry name" value="Cas1"/>
    <property type="match status" value="1"/>
</dbReference>
<gene>
    <name evidence="10" type="primary">cas1</name>
    <name evidence="11" type="ORF">IV56_GL001822</name>
</gene>
<dbReference type="NCBIfam" id="TIGR00287">
    <property type="entry name" value="cas1"/>
    <property type="match status" value="1"/>
</dbReference>
<proteinExistence type="inferred from homology"/>
<dbReference type="GO" id="GO:0051607">
    <property type="term" value="P:defense response to virus"/>
    <property type="evidence" value="ECO:0007669"/>
    <property type="project" value="UniProtKB-UniRule"/>
</dbReference>
<dbReference type="EMBL" id="JQCE01000006">
    <property type="protein sequence ID" value="KRO18026.1"/>
    <property type="molecule type" value="Genomic_DNA"/>
</dbReference>
<dbReference type="Proteomes" id="UP000050969">
    <property type="component" value="Unassembled WGS sequence"/>
</dbReference>
<name>A0A0R2N4P9_9LACO</name>
<organism evidence="11 12">
    <name type="scientific">Lacticaseibacillus saniviri JCM 17471 = DSM 24301</name>
    <dbReference type="NCBI Taxonomy" id="1293598"/>
    <lineage>
        <taxon>Bacteria</taxon>
        <taxon>Bacillati</taxon>
        <taxon>Bacillota</taxon>
        <taxon>Bacilli</taxon>
        <taxon>Lactobacillales</taxon>
        <taxon>Lactobacillaceae</taxon>
        <taxon>Lacticaseibacillus</taxon>
    </lineage>
</organism>
<evidence type="ECO:0000313" key="11">
    <source>
        <dbReference type="EMBL" id="KRO18026.1"/>
    </source>
</evidence>
<comment type="subunit">
    <text evidence="9 10">Homodimer, forms a heterotetramer with a Cas2 homodimer.</text>
</comment>
<keyword evidence="8 10" id="KW-0464">Manganese</keyword>
<dbReference type="PANTHER" id="PTHR34353:SF2">
    <property type="entry name" value="CRISPR-ASSOCIATED ENDONUCLEASE CAS1 1"/>
    <property type="match status" value="1"/>
</dbReference>
<dbReference type="GO" id="GO:0046872">
    <property type="term" value="F:metal ion binding"/>
    <property type="evidence" value="ECO:0007669"/>
    <property type="project" value="UniProtKB-UniRule"/>
</dbReference>
<reference evidence="11 12" key="1">
    <citation type="journal article" date="2015" name="Genome Announc.">
        <title>Expanding the biotechnology potential of lactobacilli through comparative genomics of 213 strains and associated genera.</title>
        <authorList>
            <person name="Sun Z."/>
            <person name="Harris H.M."/>
            <person name="McCann A."/>
            <person name="Guo C."/>
            <person name="Argimon S."/>
            <person name="Zhang W."/>
            <person name="Yang X."/>
            <person name="Jeffery I.B."/>
            <person name="Cooney J.C."/>
            <person name="Kagawa T.F."/>
            <person name="Liu W."/>
            <person name="Song Y."/>
            <person name="Salvetti E."/>
            <person name="Wrobel A."/>
            <person name="Rasinkangas P."/>
            <person name="Parkhill J."/>
            <person name="Rea M.C."/>
            <person name="O'Sullivan O."/>
            <person name="Ritari J."/>
            <person name="Douillard F.P."/>
            <person name="Paul Ross R."/>
            <person name="Yang R."/>
            <person name="Briner A.E."/>
            <person name="Felis G.E."/>
            <person name="de Vos W.M."/>
            <person name="Barrangou R."/>
            <person name="Klaenhammer T.R."/>
            <person name="Caufield P.W."/>
            <person name="Cui Y."/>
            <person name="Zhang H."/>
            <person name="O'Toole P.W."/>
        </authorList>
    </citation>
    <scope>NUCLEOTIDE SEQUENCE [LARGE SCALE GENOMIC DNA]</scope>
    <source>
        <strain evidence="11 12">DSM 24301</strain>
    </source>
</reference>
<keyword evidence="7 10" id="KW-0238">DNA-binding</keyword>
<dbReference type="Gene3D" id="3.100.10.20">
    <property type="entry name" value="CRISPR-associated endonuclease Cas1, N-terminal domain"/>
    <property type="match status" value="1"/>
</dbReference>
<evidence type="ECO:0000256" key="10">
    <source>
        <dbReference type="HAMAP-Rule" id="MF_01470"/>
    </source>
</evidence>
<dbReference type="GO" id="GO:0004520">
    <property type="term" value="F:DNA endonuclease activity"/>
    <property type="evidence" value="ECO:0007669"/>
    <property type="project" value="InterPro"/>
</dbReference>
<keyword evidence="3 10" id="KW-0255">Endonuclease</keyword>
<feature type="binding site" evidence="10">
    <location>
        <position position="196"/>
    </location>
    <ligand>
        <name>Mn(2+)</name>
        <dbReference type="ChEBI" id="CHEBI:29035"/>
    </ligand>
</feature>
<dbReference type="Gene3D" id="1.20.120.920">
    <property type="entry name" value="CRISPR-associated endonuclease Cas1, C-terminal domain"/>
    <property type="match status" value="1"/>
</dbReference>
<protein>
    <recommendedName>
        <fullName evidence="10">CRISPR-associated endonuclease Cas1</fullName>
        <ecNumber evidence="10">3.1.-.-</ecNumber>
    </recommendedName>
</protein>
<evidence type="ECO:0000313" key="12">
    <source>
        <dbReference type="Proteomes" id="UP000050969"/>
    </source>
</evidence>
<keyword evidence="12" id="KW-1185">Reference proteome</keyword>
<dbReference type="InterPro" id="IPR002729">
    <property type="entry name" value="CRISPR-assoc_Cas1"/>
</dbReference>
<evidence type="ECO:0000256" key="7">
    <source>
        <dbReference type="ARBA" id="ARBA00023125"/>
    </source>
</evidence>
<dbReference type="GO" id="GO:0003677">
    <property type="term" value="F:DNA binding"/>
    <property type="evidence" value="ECO:0007669"/>
    <property type="project" value="UniProtKB-KW"/>
</dbReference>
<dbReference type="NCBIfam" id="TIGR03639">
    <property type="entry name" value="cas1_NMENI"/>
    <property type="match status" value="1"/>
</dbReference>
<comment type="function">
    <text evidence="10">CRISPR (clustered regularly interspaced short palindromic repeat), is an adaptive immune system that provides protection against mobile genetic elements (viruses, transposable elements and conjugative plasmids). CRISPR clusters contain spacers, sequences complementary to antecedent mobile elements, and target invading nucleic acids. CRISPR clusters are transcribed and processed into CRISPR RNA (crRNA). Acts as a dsDNA endonuclease. Involved in the integration of spacer DNA into the CRISPR cassette.</text>
</comment>
<dbReference type="PATRIC" id="fig|1293598.4.peg.1897"/>
<keyword evidence="1 10" id="KW-0540">Nuclease</keyword>
<dbReference type="EC" id="3.1.-.-" evidence="10"/>
<evidence type="ECO:0000256" key="4">
    <source>
        <dbReference type="ARBA" id="ARBA00022801"/>
    </source>
</evidence>
<dbReference type="PANTHER" id="PTHR34353">
    <property type="entry name" value="CRISPR-ASSOCIATED ENDONUCLEASE CAS1 1"/>
    <property type="match status" value="1"/>
</dbReference>
<accession>A0A0R2N4P9</accession>
<feature type="binding site" evidence="10">
    <location>
        <position position="140"/>
    </location>
    <ligand>
        <name>Mn(2+)</name>
        <dbReference type="ChEBI" id="CHEBI:29035"/>
    </ligand>
</feature>
<dbReference type="Pfam" id="PF01867">
    <property type="entry name" value="Cas_Cas1"/>
    <property type="match status" value="1"/>
</dbReference>
<dbReference type="InterPro" id="IPR019855">
    <property type="entry name" value="CRISPR-assoc_Cas1_NMENI"/>
</dbReference>
<dbReference type="GO" id="GO:0016787">
    <property type="term" value="F:hydrolase activity"/>
    <property type="evidence" value="ECO:0007669"/>
    <property type="project" value="UniProtKB-KW"/>
</dbReference>
<evidence type="ECO:0000256" key="5">
    <source>
        <dbReference type="ARBA" id="ARBA00022842"/>
    </source>
</evidence>
<keyword evidence="5 10" id="KW-0460">Magnesium</keyword>
<dbReference type="GO" id="GO:0043571">
    <property type="term" value="P:maintenance of CRISPR repeat elements"/>
    <property type="evidence" value="ECO:0007669"/>
    <property type="project" value="UniProtKB-UniRule"/>
</dbReference>
<dbReference type="InterPro" id="IPR042211">
    <property type="entry name" value="CRISPR-assoc_Cas1_N"/>
</dbReference>
<evidence type="ECO:0000256" key="9">
    <source>
        <dbReference type="ARBA" id="ARBA00038592"/>
    </source>
</evidence>
<keyword evidence="4 10" id="KW-0378">Hydrolase</keyword>
<feature type="binding site" evidence="10">
    <location>
        <position position="211"/>
    </location>
    <ligand>
        <name>Mn(2+)</name>
        <dbReference type="ChEBI" id="CHEBI:29035"/>
    </ligand>
</feature>
<keyword evidence="2 10" id="KW-0479">Metal-binding</keyword>
<dbReference type="InterPro" id="IPR042206">
    <property type="entry name" value="CRISPR-assoc_Cas1_C"/>
</dbReference>
<dbReference type="InterPro" id="IPR050646">
    <property type="entry name" value="Cas1"/>
</dbReference>
<evidence type="ECO:0000256" key="2">
    <source>
        <dbReference type="ARBA" id="ARBA00022723"/>
    </source>
</evidence>
<comment type="caution">
    <text evidence="11">The sequence shown here is derived from an EMBL/GenBank/DDBJ whole genome shotgun (WGS) entry which is preliminary data.</text>
</comment>
<comment type="similarity">
    <text evidence="10">Belongs to the CRISPR-associated endonuclease Cas1 family.</text>
</comment>
<evidence type="ECO:0000256" key="8">
    <source>
        <dbReference type="ARBA" id="ARBA00023211"/>
    </source>
</evidence>
<keyword evidence="6 10" id="KW-0051">Antiviral defense</keyword>
<comment type="cofactor">
    <cofactor evidence="10">
        <name>Mg(2+)</name>
        <dbReference type="ChEBI" id="CHEBI:18420"/>
    </cofactor>
    <cofactor evidence="10">
        <name>Mn(2+)</name>
        <dbReference type="ChEBI" id="CHEBI:29035"/>
    </cofactor>
</comment>
<sequence>MLTQHAKVSVASHSLVVQTNEDTLRIPIDDIQVLLIGTTQVMISAAAIAALAEGEAKVIFCGRDGQPITETVNEYSSRQSLQTIQKQNNWNQNRIEIMWTSIVSEKITNQIQVLNHLGLDGSNLGQELDALELNDITNREAVVARRYFQQLFGPNFSRDDFDPRNDALNYGYSILLSAINREIVANGYLTALGIHHYNQNNLFNLGSDLMEPFRPIVDQFVYTYKFSELTPDVKFGLVDLLNLEMTINGRQAILRNAVAEHVNRCLRYLSGELDEFEIEVNIPNEVSSHAINDHV</sequence>
<evidence type="ECO:0000256" key="6">
    <source>
        <dbReference type="ARBA" id="ARBA00023118"/>
    </source>
</evidence>
<dbReference type="AlphaFoldDB" id="A0A0R2N4P9"/>
<dbReference type="STRING" id="1293598.IV56_GL001822"/>
<evidence type="ECO:0000256" key="3">
    <source>
        <dbReference type="ARBA" id="ARBA00022759"/>
    </source>
</evidence>